<protein>
    <submittedName>
        <fullName evidence="1">Relaxase</fullName>
    </submittedName>
</protein>
<proteinExistence type="predicted"/>
<dbReference type="RefSeq" id="WP_258556724.1">
    <property type="nucleotide sequence ID" value="NZ_MK994179.1"/>
</dbReference>
<reference evidence="1" key="1">
    <citation type="submission" date="2019-05" db="EMBL/GenBank/DDBJ databases">
        <authorList>
            <person name="Xu X.Y."/>
            <person name="Yao F."/>
            <person name="Gou Q.F."/>
            <person name="Pan Q."/>
        </authorList>
    </citation>
    <scope>NUCLEOTIDE SEQUENCE</scope>
    <source>
        <strain evidence="1">PC518</strain>
        <plasmid evidence="1">plp75TA</plasmid>
    </source>
</reference>
<name>A0A6C0VXZ2_LACPN</name>
<dbReference type="AlphaFoldDB" id="A0A6C0VXZ2"/>
<evidence type="ECO:0000313" key="1">
    <source>
        <dbReference type="EMBL" id="QIC00884.1"/>
    </source>
</evidence>
<sequence>MATTHIKRSTSASRLVNYAEKRAIKKDGLNLDIQYAKSEFKQVRAVYGNPGKTQAYASRIAFSPVGI</sequence>
<organism evidence="1">
    <name type="scientific">Lactiplantibacillus plantarum</name>
    <name type="common">Lactobacillus plantarum</name>
    <dbReference type="NCBI Taxonomy" id="1590"/>
    <lineage>
        <taxon>Bacteria</taxon>
        <taxon>Bacillati</taxon>
        <taxon>Bacillota</taxon>
        <taxon>Bacilli</taxon>
        <taxon>Lactobacillales</taxon>
        <taxon>Lactobacillaceae</taxon>
        <taxon>Lactiplantibacillus</taxon>
    </lineage>
</organism>
<keyword evidence="1" id="KW-0614">Plasmid</keyword>
<dbReference type="EMBL" id="MK994179">
    <property type="protein sequence ID" value="QIC00884.1"/>
    <property type="molecule type" value="Genomic_DNA"/>
</dbReference>
<accession>A0A6C0VXZ2</accession>
<geneLocation type="plasmid" evidence="1">
    <name>plp75TA</name>
</geneLocation>